<evidence type="ECO:0000256" key="4">
    <source>
        <dbReference type="ARBA" id="ARBA00022475"/>
    </source>
</evidence>
<keyword evidence="3" id="KW-0813">Transport</keyword>
<evidence type="ECO:0000256" key="2">
    <source>
        <dbReference type="ARBA" id="ARBA00006742"/>
    </source>
</evidence>
<keyword evidence="9 11" id="KW-0472">Membrane</keyword>
<keyword evidence="13" id="KW-1185">Reference proteome</keyword>
<evidence type="ECO:0000256" key="9">
    <source>
        <dbReference type="ARBA" id="ARBA00023136"/>
    </source>
</evidence>
<dbReference type="GO" id="GO:0015031">
    <property type="term" value="P:protein transport"/>
    <property type="evidence" value="ECO:0007669"/>
    <property type="project" value="UniProtKB-KW"/>
</dbReference>
<dbReference type="EMBL" id="JACCBJ010000001">
    <property type="protein sequence ID" value="NYD73704.1"/>
    <property type="molecule type" value="Genomic_DNA"/>
</dbReference>
<dbReference type="PANTHER" id="PTHR33909:SF1">
    <property type="entry name" value="SEC TRANSLOCON ACCESSORY COMPLEX SUBUNIT YAJC"/>
    <property type="match status" value="1"/>
</dbReference>
<evidence type="ECO:0000256" key="1">
    <source>
        <dbReference type="ARBA" id="ARBA00004162"/>
    </source>
</evidence>
<organism evidence="12 13">
    <name type="scientific">Leifsonia soli</name>
    <dbReference type="NCBI Taxonomy" id="582665"/>
    <lineage>
        <taxon>Bacteria</taxon>
        <taxon>Bacillati</taxon>
        <taxon>Actinomycetota</taxon>
        <taxon>Actinomycetes</taxon>
        <taxon>Micrococcales</taxon>
        <taxon>Microbacteriaceae</taxon>
        <taxon>Leifsonia</taxon>
    </lineage>
</organism>
<keyword evidence="6" id="KW-0653">Protein transport</keyword>
<dbReference type="Proteomes" id="UP000589620">
    <property type="component" value="Unassembled WGS sequence"/>
</dbReference>
<feature type="compositionally biased region" description="Basic and acidic residues" evidence="10">
    <location>
        <begin position="123"/>
        <end position="140"/>
    </location>
</feature>
<name>A0A852SYS4_9MICO</name>
<feature type="compositionally biased region" description="Basic and acidic residues" evidence="10">
    <location>
        <begin position="106"/>
        <end position="116"/>
    </location>
</feature>
<dbReference type="AlphaFoldDB" id="A0A852SYS4"/>
<comment type="similarity">
    <text evidence="2">Belongs to the YajC family.</text>
</comment>
<reference evidence="12 13" key="1">
    <citation type="submission" date="2020-07" db="EMBL/GenBank/DDBJ databases">
        <title>Sequencing the genomes of 1000 actinobacteria strains.</title>
        <authorList>
            <person name="Klenk H.-P."/>
        </authorList>
    </citation>
    <scope>NUCLEOTIDE SEQUENCE [LARGE SCALE GENOMIC DNA]</scope>
    <source>
        <strain evidence="12 13">DSM 23871</strain>
    </source>
</reference>
<gene>
    <name evidence="12" type="ORF">BJ963_001223</name>
</gene>
<feature type="transmembrane region" description="Helical" evidence="11">
    <location>
        <begin position="6"/>
        <end position="22"/>
    </location>
</feature>
<dbReference type="InterPro" id="IPR003849">
    <property type="entry name" value="Preprotein_translocase_YajC"/>
</dbReference>
<evidence type="ECO:0000256" key="6">
    <source>
        <dbReference type="ARBA" id="ARBA00022927"/>
    </source>
</evidence>
<evidence type="ECO:0000256" key="5">
    <source>
        <dbReference type="ARBA" id="ARBA00022692"/>
    </source>
</evidence>
<dbReference type="GO" id="GO:0005886">
    <property type="term" value="C:plasma membrane"/>
    <property type="evidence" value="ECO:0007669"/>
    <property type="project" value="UniProtKB-SubCell"/>
</dbReference>
<evidence type="ECO:0000313" key="12">
    <source>
        <dbReference type="EMBL" id="NYD73704.1"/>
    </source>
</evidence>
<keyword evidence="7 11" id="KW-1133">Transmembrane helix</keyword>
<protein>
    <submittedName>
        <fullName evidence="12">Preprotein translocase subunit YajC</fullName>
    </submittedName>
</protein>
<evidence type="ECO:0000256" key="8">
    <source>
        <dbReference type="ARBA" id="ARBA00023010"/>
    </source>
</evidence>
<keyword evidence="8" id="KW-0811">Translocation</keyword>
<dbReference type="PANTHER" id="PTHR33909">
    <property type="entry name" value="SEC TRANSLOCON ACCESSORY COMPLEX SUBUNIT YAJC"/>
    <property type="match status" value="1"/>
</dbReference>
<dbReference type="SMART" id="SM01323">
    <property type="entry name" value="YajC"/>
    <property type="match status" value="1"/>
</dbReference>
<evidence type="ECO:0000256" key="3">
    <source>
        <dbReference type="ARBA" id="ARBA00022448"/>
    </source>
</evidence>
<keyword evidence="4" id="KW-1003">Cell membrane</keyword>
<dbReference type="NCBIfam" id="TIGR00739">
    <property type="entry name" value="yajC"/>
    <property type="match status" value="1"/>
</dbReference>
<accession>A0A852SYS4</accession>
<proteinExistence type="inferred from homology"/>
<feature type="region of interest" description="Disordered" evidence="10">
    <location>
        <begin position="86"/>
        <end position="140"/>
    </location>
</feature>
<evidence type="ECO:0000313" key="13">
    <source>
        <dbReference type="Proteomes" id="UP000589620"/>
    </source>
</evidence>
<evidence type="ECO:0000256" key="7">
    <source>
        <dbReference type="ARBA" id="ARBA00022989"/>
    </source>
</evidence>
<evidence type="ECO:0000256" key="10">
    <source>
        <dbReference type="SAM" id="MobiDB-lite"/>
    </source>
</evidence>
<comment type="caution">
    <text evidence="12">The sequence shown here is derived from an EMBL/GenBank/DDBJ whole genome shotgun (WGS) entry which is preliminary data.</text>
</comment>
<comment type="subcellular location">
    <subcellularLocation>
        <location evidence="1">Cell membrane</location>
        <topology evidence="1">Single-pass membrane protein</topology>
    </subcellularLocation>
</comment>
<evidence type="ECO:0000256" key="11">
    <source>
        <dbReference type="SAM" id="Phobius"/>
    </source>
</evidence>
<dbReference type="RefSeq" id="WP_089910418.1">
    <property type="nucleotide sequence ID" value="NZ_JACCBJ010000001.1"/>
</dbReference>
<keyword evidence="5 11" id="KW-0812">Transmembrane</keyword>
<dbReference type="Pfam" id="PF02699">
    <property type="entry name" value="YajC"/>
    <property type="match status" value="1"/>
</dbReference>
<sequence>MGFDPLTIVMVVILAALVFFMFRNSRKRRKEQEETRSKMVPGAEVMTNFGLYGTLVSVNEDDNTATIETSPGHVVKVHRQVLARVVEPTTAEATGDDAETSGVELNEDHAITHDASDSTTPEYGERLDDSPKKPGSKSDD</sequence>